<organism evidence="1 2">
    <name type="scientific">Eimeria tenella</name>
    <name type="common">Coccidian parasite</name>
    <dbReference type="NCBI Taxonomy" id="5802"/>
    <lineage>
        <taxon>Eukaryota</taxon>
        <taxon>Sar</taxon>
        <taxon>Alveolata</taxon>
        <taxon>Apicomplexa</taxon>
        <taxon>Conoidasida</taxon>
        <taxon>Coccidia</taxon>
        <taxon>Eucoccidiorida</taxon>
        <taxon>Eimeriorina</taxon>
        <taxon>Eimeriidae</taxon>
        <taxon>Eimeria</taxon>
    </lineage>
</organism>
<reference evidence="1" key="2">
    <citation type="submission" date="2013-10" db="EMBL/GenBank/DDBJ databases">
        <authorList>
            <person name="Aslett M."/>
        </authorList>
    </citation>
    <scope>NUCLEOTIDE SEQUENCE [LARGE SCALE GENOMIC DNA]</scope>
    <source>
        <strain evidence="1">Houghton</strain>
    </source>
</reference>
<dbReference type="Proteomes" id="UP000030747">
    <property type="component" value="Unassembled WGS sequence"/>
</dbReference>
<accession>U6KPA9</accession>
<name>U6KPA9_EIMTE</name>
<protein>
    <submittedName>
        <fullName evidence="1">Uncharacterized protein</fullName>
    </submittedName>
</protein>
<gene>
    <name evidence="1" type="ORF">ETH_00041465</name>
</gene>
<dbReference type="AlphaFoldDB" id="U6KPA9"/>
<proteinExistence type="predicted"/>
<evidence type="ECO:0000313" key="2">
    <source>
        <dbReference type="Proteomes" id="UP000030747"/>
    </source>
</evidence>
<feature type="non-terminal residue" evidence="1">
    <location>
        <position position="1"/>
    </location>
</feature>
<feature type="non-terminal residue" evidence="1">
    <location>
        <position position="28"/>
    </location>
</feature>
<sequence>CGGEAGVLTFGEDVFIVGSDASLGCWAV</sequence>
<evidence type="ECO:0000313" key="1">
    <source>
        <dbReference type="EMBL" id="CDJ39816.1"/>
    </source>
</evidence>
<reference evidence="1" key="1">
    <citation type="submission" date="2013-10" db="EMBL/GenBank/DDBJ databases">
        <title>Genomic analysis of the causative agents of coccidiosis in chickens.</title>
        <authorList>
            <person name="Reid A.J."/>
            <person name="Blake D."/>
            <person name="Billington K."/>
            <person name="Browne H."/>
            <person name="Dunn M."/>
            <person name="Hung S."/>
            <person name="Kawahara F."/>
            <person name="Miranda-Saavedra D."/>
            <person name="Mourier T."/>
            <person name="Nagra H."/>
            <person name="Otto T.D."/>
            <person name="Rawlings N."/>
            <person name="Sanchez A."/>
            <person name="Sanders M."/>
            <person name="Subramaniam C."/>
            <person name="Tay Y."/>
            <person name="Dear P."/>
            <person name="Doerig C."/>
            <person name="Gruber A."/>
            <person name="Parkinson J."/>
            <person name="Shirley M."/>
            <person name="Wan K.L."/>
            <person name="Berriman M."/>
            <person name="Tomley F."/>
            <person name="Pain A."/>
        </authorList>
    </citation>
    <scope>NUCLEOTIDE SEQUENCE [LARGE SCALE GENOMIC DNA]</scope>
    <source>
        <strain evidence="1">Houghton</strain>
    </source>
</reference>
<dbReference type="EMBL" id="HG674687">
    <property type="protein sequence ID" value="CDJ39816.1"/>
    <property type="molecule type" value="Genomic_DNA"/>
</dbReference>
<keyword evidence="2" id="KW-1185">Reference proteome</keyword>